<keyword evidence="6" id="KW-1185">Reference proteome</keyword>
<keyword evidence="2 3" id="KW-0808">Transferase</keyword>
<name>A0A137NVR7_CONC2</name>
<dbReference type="Gene3D" id="3.40.50.2000">
    <property type="entry name" value="Glycogen Phosphorylase B"/>
    <property type="match status" value="2"/>
</dbReference>
<dbReference type="InterPro" id="IPR035595">
    <property type="entry name" value="UDP_glycos_trans_CS"/>
</dbReference>
<evidence type="ECO:0000313" key="5">
    <source>
        <dbReference type="EMBL" id="KXN66847.1"/>
    </source>
</evidence>
<dbReference type="GO" id="GO:0008194">
    <property type="term" value="F:UDP-glycosyltransferase activity"/>
    <property type="evidence" value="ECO:0007669"/>
    <property type="project" value="InterPro"/>
</dbReference>
<keyword evidence="4" id="KW-1133">Transmembrane helix</keyword>
<dbReference type="SUPFAM" id="SSF53756">
    <property type="entry name" value="UDP-Glycosyltransferase/glycogen phosphorylase"/>
    <property type="match status" value="1"/>
</dbReference>
<evidence type="ECO:0000256" key="2">
    <source>
        <dbReference type="ARBA" id="ARBA00022679"/>
    </source>
</evidence>
<dbReference type="InterPro" id="IPR050271">
    <property type="entry name" value="UDP-glycosyltransferase"/>
</dbReference>
<accession>A0A137NVR7</accession>
<dbReference type="OrthoDB" id="5835829at2759"/>
<feature type="transmembrane region" description="Helical" evidence="4">
    <location>
        <begin position="514"/>
        <end position="537"/>
    </location>
</feature>
<evidence type="ECO:0000313" key="6">
    <source>
        <dbReference type="Proteomes" id="UP000070444"/>
    </source>
</evidence>
<dbReference type="AlphaFoldDB" id="A0A137NVR7"/>
<reference evidence="5 6" key="1">
    <citation type="journal article" date="2015" name="Genome Biol. Evol.">
        <title>Phylogenomic analyses indicate that early fungi evolved digesting cell walls of algal ancestors of land plants.</title>
        <authorList>
            <person name="Chang Y."/>
            <person name="Wang S."/>
            <person name="Sekimoto S."/>
            <person name="Aerts A.L."/>
            <person name="Choi C."/>
            <person name="Clum A."/>
            <person name="LaButti K.M."/>
            <person name="Lindquist E.A."/>
            <person name="Yee Ngan C."/>
            <person name="Ohm R.A."/>
            <person name="Salamov A.A."/>
            <person name="Grigoriev I.V."/>
            <person name="Spatafora J.W."/>
            <person name="Berbee M.L."/>
        </authorList>
    </citation>
    <scope>NUCLEOTIDE SEQUENCE [LARGE SCALE GENOMIC DNA]</scope>
    <source>
        <strain evidence="5 6">NRRL 28638</strain>
    </source>
</reference>
<evidence type="ECO:0000256" key="4">
    <source>
        <dbReference type="SAM" id="Phobius"/>
    </source>
</evidence>
<dbReference type="PANTHER" id="PTHR48043:SF145">
    <property type="entry name" value="FI06409P-RELATED"/>
    <property type="match status" value="1"/>
</dbReference>
<keyword evidence="4" id="KW-0472">Membrane</keyword>
<dbReference type="InterPro" id="IPR002213">
    <property type="entry name" value="UDP_glucos_trans"/>
</dbReference>
<dbReference type="OMA" id="ANEGLYH"/>
<dbReference type="Proteomes" id="UP000070444">
    <property type="component" value="Unassembled WGS sequence"/>
</dbReference>
<organism evidence="5 6">
    <name type="scientific">Conidiobolus coronatus (strain ATCC 28846 / CBS 209.66 / NRRL 28638)</name>
    <name type="common">Delacroixia coronata</name>
    <dbReference type="NCBI Taxonomy" id="796925"/>
    <lineage>
        <taxon>Eukaryota</taxon>
        <taxon>Fungi</taxon>
        <taxon>Fungi incertae sedis</taxon>
        <taxon>Zoopagomycota</taxon>
        <taxon>Entomophthoromycotina</taxon>
        <taxon>Entomophthoromycetes</taxon>
        <taxon>Entomophthorales</taxon>
        <taxon>Ancylistaceae</taxon>
        <taxon>Conidiobolus</taxon>
    </lineage>
</organism>
<sequence length="551" mass="62542">MKIKILAYLAAFTIQVSSKEFIINNKPLHIGVSITFATRSHIKYLLEILEDVSKKGHHVTYLSMNEMKSFGNGYNVTHYSLGDVKMTFSKVEESKPYTRGDSMFKNPKEMRQDLGSLYKASFPVYEKFYREEKPDLMVCDFNAEACVESAAKNSIPMVIGYQSLMFSYSSPFLTGNGVLQSTTIENFTFLQRMKHAFYDPINMLMQALPIVDLVQEERKLQDIPPIYKFPVFADMGIGIANSYIGLENPRNVPSHVYPIGPILSGDISSLPEELQHFMDSHSKVLYVAFGSLVKLPNDMLPKLLQHFQRAINGGVLDGVVWGLPKNNIELLPKSYKIDDVEYYSDKIVKGTHGKIKILKWAPQQSILNHPSTKLFLSHGGLESIYESMNAGVPMLILPFFSDQPRNAMLVTENGVGDYIEWNTTSDDQIYHKFTKLLDPNNLELKSKVRQMQLITKFSSKRKAMAANLIETYALSAKSCRQFSTPKPFKSPCEVLPFLPLDKRMSPFKANLYDVYLTGIVILGLALFAIGYFIYLLFKKASNAFYPKQKQE</sequence>
<proteinExistence type="inferred from homology"/>
<dbReference type="CDD" id="cd03784">
    <property type="entry name" value="GT1_Gtf-like"/>
    <property type="match status" value="1"/>
</dbReference>
<dbReference type="EMBL" id="KQ964684">
    <property type="protein sequence ID" value="KXN66847.1"/>
    <property type="molecule type" value="Genomic_DNA"/>
</dbReference>
<keyword evidence="1 3" id="KW-0328">Glycosyltransferase</keyword>
<evidence type="ECO:0000256" key="3">
    <source>
        <dbReference type="RuleBase" id="RU003718"/>
    </source>
</evidence>
<keyword evidence="4" id="KW-0812">Transmembrane</keyword>
<dbReference type="PROSITE" id="PS00375">
    <property type="entry name" value="UDPGT"/>
    <property type="match status" value="1"/>
</dbReference>
<dbReference type="PANTHER" id="PTHR48043">
    <property type="entry name" value="EG:EG0003.4 PROTEIN-RELATED"/>
    <property type="match status" value="1"/>
</dbReference>
<dbReference type="Pfam" id="PF00201">
    <property type="entry name" value="UDPGT"/>
    <property type="match status" value="1"/>
</dbReference>
<protein>
    <submittedName>
        <fullName evidence="5">Glycosyltransferase family 1 protein</fullName>
    </submittedName>
</protein>
<evidence type="ECO:0000256" key="1">
    <source>
        <dbReference type="ARBA" id="ARBA00022676"/>
    </source>
</evidence>
<comment type="similarity">
    <text evidence="3">Belongs to the UDP-glycosyltransferase family.</text>
</comment>
<gene>
    <name evidence="5" type="ORF">CONCODRAFT_11215</name>
</gene>